<dbReference type="GO" id="GO:0007156">
    <property type="term" value="P:homophilic cell adhesion via plasma membrane adhesion molecules"/>
    <property type="evidence" value="ECO:0007669"/>
    <property type="project" value="InterPro"/>
</dbReference>
<name>A0A8B6DCQ8_MYTGA</name>
<feature type="signal peptide" evidence="6">
    <location>
        <begin position="1"/>
        <end position="23"/>
    </location>
</feature>
<dbReference type="PANTHER" id="PTHR24026">
    <property type="entry name" value="FAT ATYPICAL CADHERIN-RELATED"/>
    <property type="match status" value="1"/>
</dbReference>
<sequence>MKKMNGHMFLLFLLLLFPSTVFALIINFSGGIITKLISEDATDETQLTLMTLSGVTAGQTPTCDLNPSQTEFWVKLDPSTAKYGVYLKAMPNLDFNTKSTYSLVVECTDGVSTTQETFTVNIDKNKSPTISNLHNYTTLETSTTSTGTLVFTAIATDPENDQLTFTMDCYVLSIIATCPYEIFDSGEIVTTSGFLGYSVGSYDLRITVADSHNNQIGPRSLTVTVTGLNTAPVIDNNIQSYVPVVLENSALGSSVYQVTITDPDVGDVHTYSATFTPSTASNYFSIDSSTGLVSTSTTTNIDYDTMSFSSCTAEVTVSDGSASDTKTLTINIANVFEAPSFAKTIYTLSGPEAAAGTSFGTPKYDVTDPDGDSVTYGVDCPTFNINPTTGEVTLSINYDRDDTSVASSVTCGVTVTDGTMTSTAVLEVLIYTINDNSPQFTQNSYEFHISPYDTIGTILGTVTATDADIGSHGVVSYNVRSGSFSGNFGIDTSGNLYLKTAVNDTIAGTTVSVLLRAYDEDGKRDHVNVDFVIQATTTTSITTTTDRNLTFFESSANVAWFSALMIILLGLGIFLAIEAYRSHIFFKICSSCNECKLPKRRKFDLHNDLDDSDEYEDRTPSPNPITPVSSTSADLGWSAWNNTDKTQNFSL</sequence>
<keyword evidence="2 5" id="KW-1133">Transmembrane helix</keyword>
<reference evidence="8" key="1">
    <citation type="submission" date="2018-11" db="EMBL/GenBank/DDBJ databases">
        <authorList>
            <person name="Alioto T."/>
            <person name="Alioto T."/>
        </authorList>
    </citation>
    <scope>NUCLEOTIDE SEQUENCE</scope>
</reference>
<evidence type="ECO:0000313" key="9">
    <source>
        <dbReference type="Proteomes" id="UP000596742"/>
    </source>
</evidence>
<keyword evidence="6" id="KW-0732">Signal</keyword>
<dbReference type="SMART" id="SM00112">
    <property type="entry name" value="CA"/>
    <property type="match status" value="3"/>
</dbReference>
<evidence type="ECO:0000259" key="7">
    <source>
        <dbReference type="PROSITE" id="PS50268"/>
    </source>
</evidence>
<evidence type="ECO:0000256" key="4">
    <source>
        <dbReference type="SAM" id="MobiDB-lite"/>
    </source>
</evidence>
<feature type="domain" description="Cadherin" evidence="7">
    <location>
        <begin position="237"/>
        <end position="341"/>
    </location>
</feature>
<feature type="region of interest" description="Disordered" evidence="4">
    <location>
        <begin position="611"/>
        <end position="639"/>
    </location>
</feature>
<dbReference type="EMBL" id="UYJE01003202">
    <property type="protein sequence ID" value="VDI17293.1"/>
    <property type="molecule type" value="Genomic_DNA"/>
</dbReference>
<dbReference type="PRINTS" id="PR00205">
    <property type="entry name" value="CADHERIN"/>
</dbReference>
<evidence type="ECO:0000256" key="5">
    <source>
        <dbReference type="SAM" id="Phobius"/>
    </source>
</evidence>
<comment type="caution">
    <text evidence="8">The sequence shown here is derived from an EMBL/GenBank/DDBJ whole genome shotgun (WGS) entry which is preliminary data.</text>
</comment>
<dbReference type="SUPFAM" id="SSF49313">
    <property type="entry name" value="Cadherin-like"/>
    <property type="match status" value="3"/>
</dbReference>
<dbReference type="PROSITE" id="PS50268">
    <property type="entry name" value="CADHERIN_2"/>
    <property type="match status" value="3"/>
</dbReference>
<feature type="chain" id="PRO_5032492157" description="Cadherin domain-containing protein" evidence="6">
    <location>
        <begin position="24"/>
        <end position="651"/>
    </location>
</feature>
<organism evidence="8 9">
    <name type="scientific">Mytilus galloprovincialis</name>
    <name type="common">Mediterranean mussel</name>
    <dbReference type="NCBI Taxonomy" id="29158"/>
    <lineage>
        <taxon>Eukaryota</taxon>
        <taxon>Metazoa</taxon>
        <taxon>Spiralia</taxon>
        <taxon>Lophotrochozoa</taxon>
        <taxon>Mollusca</taxon>
        <taxon>Bivalvia</taxon>
        <taxon>Autobranchia</taxon>
        <taxon>Pteriomorphia</taxon>
        <taxon>Mytilida</taxon>
        <taxon>Mytiloidea</taxon>
        <taxon>Mytilidae</taxon>
        <taxon>Mytilinae</taxon>
        <taxon>Mytilus</taxon>
    </lineage>
</organism>
<dbReference type="Pfam" id="PF00028">
    <property type="entry name" value="Cadherin"/>
    <property type="match status" value="1"/>
</dbReference>
<evidence type="ECO:0000256" key="2">
    <source>
        <dbReference type="ARBA" id="ARBA00022989"/>
    </source>
</evidence>
<dbReference type="GO" id="GO:0005509">
    <property type="term" value="F:calcium ion binding"/>
    <property type="evidence" value="ECO:0007669"/>
    <property type="project" value="UniProtKB-UniRule"/>
</dbReference>
<feature type="transmembrane region" description="Helical" evidence="5">
    <location>
        <begin position="558"/>
        <end position="577"/>
    </location>
</feature>
<protein>
    <recommendedName>
        <fullName evidence="7">Cadherin domain-containing protein</fullName>
    </recommendedName>
</protein>
<dbReference type="AlphaFoldDB" id="A0A8B6DCQ8"/>
<dbReference type="InterPro" id="IPR015919">
    <property type="entry name" value="Cadherin-like_sf"/>
</dbReference>
<feature type="domain" description="Cadherin" evidence="7">
    <location>
        <begin position="363"/>
        <end position="440"/>
    </location>
</feature>
<accession>A0A8B6DCQ8</accession>
<keyword evidence="9" id="KW-1185">Reference proteome</keyword>
<dbReference type="Gene3D" id="2.60.40.60">
    <property type="entry name" value="Cadherins"/>
    <property type="match status" value="4"/>
</dbReference>
<gene>
    <name evidence="8" type="ORF">MGAL_10B065036</name>
</gene>
<evidence type="ECO:0000256" key="6">
    <source>
        <dbReference type="SAM" id="SignalP"/>
    </source>
</evidence>
<dbReference type="CDD" id="cd11304">
    <property type="entry name" value="Cadherin_repeat"/>
    <property type="match status" value="3"/>
</dbReference>
<evidence type="ECO:0000313" key="8">
    <source>
        <dbReference type="EMBL" id="VDI17293.1"/>
    </source>
</evidence>
<feature type="compositionally biased region" description="Polar residues" evidence="4">
    <location>
        <begin position="626"/>
        <end position="639"/>
    </location>
</feature>
<dbReference type="Proteomes" id="UP000596742">
    <property type="component" value="Unassembled WGS sequence"/>
</dbReference>
<evidence type="ECO:0000256" key="1">
    <source>
        <dbReference type="ARBA" id="ARBA00022692"/>
    </source>
</evidence>
<proteinExistence type="predicted"/>
<keyword evidence="5" id="KW-0472">Membrane</keyword>
<feature type="domain" description="Cadherin" evidence="7">
    <location>
        <begin position="441"/>
        <end position="551"/>
    </location>
</feature>
<evidence type="ECO:0000256" key="3">
    <source>
        <dbReference type="PROSITE-ProRule" id="PRU00043"/>
    </source>
</evidence>
<keyword evidence="3" id="KW-0106">Calcium</keyword>
<dbReference type="OrthoDB" id="6098412at2759"/>
<dbReference type="GO" id="GO:0005886">
    <property type="term" value="C:plasma membrane"/>
    <property type="evidence" value="ECO:0007669"/>
    <property type="project" value="UniProtKB-SubCell"/>
</dbReference>
<keyword evidence="1 5" id="KW-0812">Transmembrane</keyword>
<dbReference type="PANTHER" id="PTHR24026:SF126">
    <property type="entry name" value="PROTOCADHERIN FAT 4"/>
    <property type="match status" value="1"/>
</dbReference>
<dbReference type="InterPro" id="IPR002126">
    <property type="entry name" value="Cadherin-like_dom"/>
</dbReference>